<proteinExistence type="predicted"/>
<dbReference type="PANTHER" id="PTHR43289:SF34">
    <property type="entry name" value="SERINE_THREONINE-PROTEIN KINASE YBDM-RELATED"/>
    <property type="match status" value="1"/>
</dbReference>
<dbReference type="EC" id="2.7.11.1" evidence="1"/>
<dbReference type="NCBIfam" id="NF033483">
    <property type="entry name" value="PknB_PASTA_kin"/>
    <property type="match status" value="1"/>
</dbReference>
<keyword evidence="11" id="KW-0812">Transmembrane</keyword>
<keyword evidence="11" id="KW-1133">Transmembrane helix</keyword>
<evidence type="ECO:0000259" key="12">
    <source>
        <dbReference type="PROSITE" id="PS50011"/>
    </source>
</evidence>
<evidence type="ECO:0000313" key="15">
    <source>
        <dbReference type="Proteomes" id="UP001596233"/>
    </source>
</evidence>
<comment type="catalytic activity">
    <reaction evidence="7">
        <text>L-threonyl-[protein] + ATP = O-phospho-L-threonyl-[protein] + ADP + H(+)</text>
        <dbReference type="Rhea" id="RHEA:46608"/>
        <dbReference type="Rhea" id="RHEA-COMP:11060"/>
        <dbReference type="Rhea" id="RHEA-COMP:11605"/>
        <dbReference type="ChEBI" id="CHEBI:15378"/>
        <dbReference type="ChEBI" id="CHEBI:30013"/>
        <dbReference type="ChEBI" id="CHEBI:30616"/>
        <dbReference type="ChEBI" id="CHEBI:61977"/>
        <dbReference type="ChEBI" id="CHEBI:456216"/>
        <dbReference type="EC" id="2.7.11.1"/>
    </reaction>
</comment>
<dbReference type="RefSeq" id="WP_379231737.1">
    <property type="nucleotide sequence ID" value="NZ_JBHSTE010000001.1"/>
</dbReference>
<dbReference type="GO" id="GO:0016301">
    <property type="term" value="F:kinase activity"/>
    <property type="evidence" value="ECO:0007669"/>
    <property type="project" value="UniProtKB-KW"/>
</dbReference>
<dbReference type="CDD" id="cd06577">
    <property type="entry name" value="PASTA_pknB"/>
    <property type="match status" value="3"/>
</dbReference>
<dbReference type="PROSITE" id="PS50011">
    <property type="entry name" value="PROTEIN_KINASE_DOM"/>
    <property type="match status" value="1"/>
</dbReference>
<dbReference type="Gene3D" id="3.30.10.20">
    <property type="match status" value="3"/>
</dbReference>
<feature type="domain" description="PASTA" evidence="13">
    <location>
        <begin position="511"/>
        <end position="581"/>
    </location>
</feature>
<dbReference type="InterPro" id="IPR008271">
    <property type="entry name" value="Ser/Thr_kinase_AS"/>
</dbReference>
<feature type="domain" description="PASTA" evidence="13">
    <location>
        <begin position="441"/>
        <end position="510"/>
    </location>
</feature>
<evidence type="ECO:0000256" key="6">
    <source>
        <dbReference type="ARBA" id="ARBA00022840"/>
    </source>
</evidence>
<keyword evidence="6 9" id="KW-0067">ATP-binding</keyword>
<feature type="domain" description="Protein kinase" evidence="12">
    <location>
        <begin position="10"/>
        <end position="276"/>
    </location>
</feature>
<feature type="compositionally biased region" description="Basic and acidic residues" evidence="10">
    <location>
        <begin position="687"/>
        <end position="700"/>
    </location>
</feature>
<protein>
    <recommendedName>
        <fullName evidence="1">non-specific serine/threonine protein kinase</fullName>
        <ecNumber evidence="1">2.7.11.1</ecNumber>
    </recommendedName>
</protein>
<dbReference type="Pfam" id="PF03793">
    <property type="entry name" value="PASTA"/>
    <property type="match status" value="3"/>
</dbReference>
<comment type="caution">
    <text evidence="14">The sequence shown here is derived from an EMBL/GenBank/DDBJ whole genome shotgun (WGS) entry which is preliminary data.</text>
</comment>
<dbReference type="PROSITE" id="PS51178">
    <property type="entry name" value="PASTA"/>
    <property type="match status" value="3"/>
</dbReference>
<keyword evidence="4 9" id="KW-0547">Nucleotide-binding</keyword>
<dbReference type="Gene3D" id="3.30.200.20">
    <property type="entry name" value="Phosphorylase Kinase, domain 1"/>
    <property type="match status" value="1"/>
</dbReference>
<evidence type="ECO:0000256" key="4">
    <source>
        <dbReference type="ARBA" id="ARBA00022741"/>
    </source>
</evidence>
<dbReference type="CDD" id="cd14014">
    <property type="entry name" value="STKc_PknB_like"/>
    <property type="match status" value="1"/>
</dbReference>
<feature type="binding site" evidence="9">
    <location>
        <position position="39"/>
    </location>
    <ligand>
        <name>ATP</name>
        <dbReference type="ChEBI" id="CHEBI:30616"/>
    </ligand>
</feature>
<feature type="domain" description="PASTA" evidence="13">
    <location>
        <begin position="373"/>
        <end position="440"/>
    </location>
</feature>
<reference evidence="15" key="1">
    <citation type="journal article" date="2019" name="Int. J. Syst. Evol. Microbiol.">
        <title>The Global Catalogue of Microorganisms (GCM) 10K type strain sequencing project: providing services to taxonomists for standard genome sequencing and annotation.</title>
        <authorList>
            <consortium name="The Broad Institute Genomics Platform"/>
            <consortium name="The Broad Institute Genome Sequencing Center for Infectious Disease"/>
            <person name="Wu L."/>
            <person name="Ma J."/>
        </authorList>
    </citation>
    <scope>NUCLEOTIDE SEQUENCE [LARGE SCALE GENOMIC DNA]</scope>
    <source>
        <strain evidence="15">PCU 280</strain>
    </source>
</reference>
<evidence type="ECO:0000256" key="9">
    <source>
        <dbReference type="PROSITE-ProRule" id="PRU10141"/>
    </source>
</evidence>
<evidence type="ECO:0000256" key="8">
    <source>
        <dbReference type="ARBA" id="ARBA00048679"/>
    </source>
</evidence>
<dbReference type="PROSITE" id="PS00108">
    <property type="entry name" value="PROTEIN_KINASE_ST"/>
    <property type="match status" value="1"/>
</dbReference>
<dbReference type="Pfam" id="PF00069">
    <property type="entry name" value="Pkinase"/>
    <property type="match status" value="1"/>
</dbReference>
<dbReference type="EMBL" id="JBHSTE010000001">
    <property type="protein sequence ID" value="MFC6331255.1"/>
    <property type="molecule type" value="Genomic_DNA"/>
</dbReference>
<dbReference type="Gene3D" id="1.10.510.10">
    <property type="entry name" value="Transferase(Phosphotransferase) domain 1"/>
    <property type="match status" value="1"/>
</dbReference>
<dbReference type="InterPro" id="IPR000719">
    <property type="entry name" value="Prot_kinase_dom"/>
</dbReference>
<dbReference type="InterPro" id="IPR011009">
    <property type="entry name" value="Kinase-like_dom_sf"/>
</dbReference>
<keyword evidence="3" id="KW-0808">Transferase</keyword>
<dbReference type="SUPFAM" id="SSF56112">
    <property type="entry name" value="Protein kinase-like (PK-like)"/>
    <property type="match status" value="1"/>
</dbReference>
<keyword evidence="15" id="KW-1185">Reference proteome</keyword>
<dbReference type="InterPro" id="IPR017441">
    <property type="entry name" value="Protein_kinase_ATP_BS"/>
</dbReference>
<evidence type="ECO:0000256" key="3">
    <source>
        <dbReference type="ARBA" id="ARBA00022679"/>
    </source>
</evidence>
<evidence type="ECO:0000313" key="14">
    <source>
        <dbReference type="EMBL" id="MFC6331255.1"/>
    </source>
</evidence>
<keyword evidence="2" id="KW-0723">Serine/threonine-protein kinase</keyword>
<evidence type="ECO:0000256" key="5">
    <source>
        <dbReference type="ARBA" id="ARBA00022777"/>
    </source>
</evidence>
<comment type="catalytic activity">
    <reaction evidence="8">
        <text>L-seryl-[protein] + ATP = O-phospho-L-seryl-[protein] + ADP + H(+)</text>
        <dbReference type="Rhea" id="RHEA:17989"/>
        <dbReference type="Rhea" id="RHEA-COMP:9863"/>
        <dbReference type="Rhea" id="RHEA-COMP:11604"/>
        <dbReference type="ChEBI" id="CHEBI:15378"/>
        <dbReference type="ChEBI" id="CHEBI:29999"/>
        <dbReference type="ChEBI" id="CHEBI:30616"/>
        <dbReference type="ChEBI" id="CHEBI:83421"/>
        <dbReference type="ChEBI" id="CHEBI:456216"/>
        <dbReference type="EC" id="2.7.11.1"/>
    </reaction>
</comment>
<feature type="region of interest" description="Disordered" evidence="10">
    <location>
        <begin position="675"/>
        <end position="719"/>
    </location>
</feature>
<dbReference type="SMART" id="SM00740">
    <property type="entry name" value="PASTA"/>
    <property type="match status" value="3"/>
</dbReference>
<keyword evidence="5 14" id="KW-0418">Kinase</keyword>
<organism evidence="14 15">
    <name type="scientific">Paenibacillus septentrionalis</name>
    <dbReference type="NCBI Taxonomy" id="429342"/>
    <lineage>
        <taxon>Bacteria</taxon>
        <taxon>Bacillati</taxon>
        <taxon>Bacillota</taxon>
        <taxon>Bacilli</taxon>
        <taxon>Bacillales</taxon>
        <taxon>Paenibacillaceae</taxon>
        <taxon>Paenibacillus</taxon>
    </lineage>
</organism>
<evidence type="ECO:0000256" key="2">
    <source>
        <dbReference type="ARBA" id="ARBA00022527"/>
    </source>
</evidence>
<dbReference type="InterPro" id="IPR005543">
    <property type="entry name" value="PASTA_dom"/>
</dbReference>
<dbReference type="SMART" id="SM00220">
    <property type="entry name" value="S_TKc"/>
    <property type="match status" value="1"/>
</dbReference>
<evidence type="ECO:0000256" key="1">
    <source>
        <dbReference type="ARBA" id="ARBA00012513"/>
    </source>
</evidence>
<sequence length="719" mass="79917">MIGHDLAGRYEIISRIGGGGMALVYKAHDVLLNRKVAVKVLRQQFVNDEEFISRFRREAQNAAALSHPNVVSIYDVGQEEDIHYIVMEYVEGHNLNEIIVERAPLQIEEAVHVAQQICDALDHAHANHIIHRDIKPHNILIGNNGRVKVTDFGIARAATSSKITHTGSVVGSVHYFSPEHAKGVNTGEKSDLYSLGIVLYQMVTGNLPFFGESPISIALKHLQDDFEEPRVVNSHIPQSVENIILKSMRKNPNERYESARAMMSDLETCLQPHRLYEPKITFTEDVDLQETKVMPAIRSSALHTDMNTGTVNSTASARLSDTGSVMMHTGRLTEEESEKAAGGWKKPLYVVLITLVFLAALLWGFFKLLDTFKTEDVDIPYVVDLTEEEARKKLAEAGLNVTEPVTRETSKHVPKDKVIAQSKMNMKVKEGSFIELTISAGPELKELPSYIGSMKQQTINALIDLGIQEDQLNFTEVFDEAPAGTILQQTPPAGEEINPDDVQISFTVSKGLETVDMPDLTDARLKDAKVLLQSLGLVLEEQDITYEPSYLYAKDHIISQGNAQPNEKVEKGSKVTVKVSSGYPSDAKSYQFNVKISPAIIGTASEVRIYYSDARGENMELESRTITSTVDIPVMLVLDPETEAKVSVHRDGTFMDIVSIKYRDIAQGPHEMIIPGQEPDPTPPPTPEHEFFHGGEHDNDMEAFNNDEQSDQPANKTEE</sequence>
<evidence type="ECO:0000256" key="11">
    <source>
        <dbReference type="SAM" id="Phobius"/>
    </source>
</evidence>
<dbReference type="Proteomes" id="UP001596233">
    <property type="component" value="Unassembled WGS sequence"/>
</dbReference>
<gene>
    <name evidence="14" type="primary">pknB</name>
    <name evidence="14" type="ORF">ACFP56_01355</name>
</gene>
<dbReference type="PANTHER" id="PTHR43289">
    <property type="entry name" value="MITOGEN-ACTIVATED PROTEIN KINASE KINASE KINASE 20-RELATED"/>
    <property type="match status" value="1"/>
</dbReference>
<keyword evidence="11" id="KW-0472">Membrane</keyword>
<evidence type="ECO:0000256" key="10">
    <source>
        <dbReference type="SAM" id="MobiDB-lite"/>
    </source>
</evidence>
<dbReference type="PROSITE" id="PS00107">
    <property type="entry name" value="PROTEIN_KINASE_ATP"/>
    <property type="match status" value="1"/>
</dbReference>
<evidence type="ECO:0000259" key="13">
    <source>
        <dbReference type="PROSITE" id="PS51178"/>
    </source>
</evidence>
<accession>A0ABW1V0N6</accession>
<name>A0ABW1V0N6_9BACL</name>
<evidence type="ECO:0000256" key="7">
    <source>
        <dbReference type="ARBA" id="ARBA00047899"/>
    </source>
</evidence>
<feature type="transmembrane region" description="Helical" evidence="11">
    <location>
        <begin position="348"/>
        <end position="366"/>
    </location>
</feature>